<proteinExistence type="predicted"/>
<evidence type="ECO:0000313" key="3">
    <source>
        <dbReference type="EMBL" id="PGO26401.1"/>
    </source>
</evidence>
<dbReference type="Gene3D" id="3.40.50.300">
    <property type="entry name" value="P-loop containing nucleotide triphosphate hydrolases"/>
    <property type="match status" value="2"/>
</dbReference>
<dbReference type="PANTHER" id="PTHR42924">
    <property type="entry name" value="EXONUCLEASE"/>
    <property type="match status" value="1"/>
</dbReference>
<dbReference type="InterPro" id="IPR027417">
    <property type="entry name" value="P-loop_NTPase"/>
</dbReference>
<dbReference type="InterPro" id="IPR016195">
    <property type="entry name" value="Pol/histidinol_Pase-like"/>
</dbReference>
<reference evidence="3 4" key="1">
    <citation type="submission" date="2017-09" db="EMBL/GenBank/DDBJ databases">
        <title>Large-scale bioinformatics analysis of Bacillus genomes uncovers conserved roles of natural products in bacterial physiology.</title>
        <authorList>
            <consortium name="Agbiome Team Llc"/>
            <person name="Bleich R.M."/>
            <person name="Grubbs K.J."/>
            <person name="Santa Maria K.C."/>
            <person name="Allen S.E."/>
            <person name="Farag S."/>
            <person name="Shank E.A."/>
            <person name="Bowers A."/>
        </authorList>
    </citation>
    <scope>NUCLEOTIDE SEQUENCE [LARGE SCALE GENOMIC DNA]</scope>
    <source>
        <strain evidence="3 4">AFS050027</strain>
    </source>
</reference>
<dbReference type="InterPro" id="IPR003141">
    <property type="entry name" value="Pol/His_phosphatase_N"/>
</dbReference>
<protein>
    <recommendedName>
        <fullName evidence="2">Polymerase/histidinol phosphatase N-terminal domain-containing protein</fullName>
    </recommendedName>
</protein>
<sequence>MVYNLNRRLMMRGIKGARWYKADLHLHTPESKCFIDKEVTAAQWVERCIEQGLDCVAVTDHNTGGYIDEIKNAANGTGLTVFPGVEVTCSDSKVHMLILFDTDKGTKDVNHFLARLKLDINMFGQQDAKVTMGVLDVIKEAADVGAIVIPAHIDQYSGICETDHATQVSVFENENVLGVQAVHEFLYKNELDPMPELKLLQELYGEKNIALERATEWKKALSLAKRHPLSILTFSDNPASEKASKHGLWGIGQRYTWIKMSENINLESLRQALLLPESRIRNDFESKEAPYEVPNQWINSIKVVNTEINQSENIFPFNPQMTTIIGGRGTGKSSILRFIRGCFKYNEDLKEHDEIASEQEKFFSVYNKNEDSGVLNKDSMIEVTYNRYNTIYKIIASDFNGTSHRNTFKKWNSETNQYEEIAQEDNNALLNLFNFDIYSQKQVYEIAKKPNALRDKMDSSIEGMYELQEGLRTIKIDYLTKSSKIRSITSQLEGKSKLLADIEDKQNQLKTYRESDFEGLFNKSNQFSEELGEIIKFGKAISESHQQIQTLGDTLELLEINYNNISQEHKTDIKNIGKPIKEEFDKIHAHILDLSTQMMKLSGEFKNKVKESNWIQAYKENNEEFAIIKADLQSKGIQTLHDFEKLNKELTSKQEQLHIMKNLEELKEAEIQELVKLKTTYLQKREEITGARKNFIQVVLGESNNLQIEIKKFRDKKFFETQFRRIIQKPDTFNEDINKIVEFCFKGKVEDNILKLLDIFNDTRDGKSNDLYSGKFIRVIKELNKEQMDELMLLYPEDEIQVKYKTANSNRYIPLSNASAGQKTSAILTFLLSYGEMPLILDQPEDDLDNSLIYELIVERLKSCKSKRQLIIVTHNANIPVNGDSELVLALDSNKSGINLLASGSIEETEVRKHICKIMEGGEAAFKLRAKRYKLS</sequence>
<dbReference type="GO" id="GO:0004534">
    <property type="term" value="F:5'-3' RNA exonuclease activity"/>
    <property type="evidence" value="ECO:0007669"/>
    <property type="project" value="TreeGrafter"/>
</dbReference>
<evidence type="ECO:0000259" key="2">
    <source>
        <dbReference type="SMART" id="SM00481"/>
    </source>
</evidence>
<dbReference type="Gene3D" id="3.20.20.140">
    <property type="entry name" value="Metal-dependent hydrolases"/>
    <property type="match status" value="1"/>
</dbReference>
<name>A0A2B9PW68_BACCE</name>
<dbReference type="GO" id="GO:0016887">
    <property type="term" value="F:ATP hydrolysis activity"/>
    <property type="evidence" value="ECO:0007669"/>
    <property type="project" value="InterPro"/>
</dbReference>
<keyword evidence="1" id="KW-0175">Coiled coil</keyword>
<dbReference type="GO" id="GO:0005524">
    <property type="term" value="F:ATP binding"/>
    <property type="evidence" value="ECO:0007669"/>
    <property type="project" value="InterPro"/>
</dbReference>
<dbReference type="EMBL" id="NUIL01000024">
    <property type="protein sequence ID" value="PGO26401.1"/>
    <property type="molecule type" value="Genomic_DNA"/>
</dbReference>
<dbReference type="AlphaFoldDB" id="A0A2B9PW68"/>
<dbReference type="InterPro" id="IPR054787">
    <property type="entry name" value="TrlF_ATPase"/>
</dbReference>
<gene>
    <name evidence="3" type="ORF">CN984_17675</name>
</gene>
<dbReference type="SUPFAM" id="SSF89550">
    <property type="entry name" value="PHP domain-like"/>
    <property type="match status" value="1"/>
</dbReference>
<feature type="domain" description="Polymerase/histidinol phosphatase N-terminal" evidence="2">
    <location>
        <begin position="22"/>
        <end position="91"/>
    </location>
</feature>
<dbReference type="SUPFAM" id="SSF52540">
    <property type="entry name" value="P-loop containing nucleoside triphosphate hydrolases"/>
    <property type="match status" value="1"/>
</dbReference>
<evidence type="ECO:0000256" key="1">
    <source>
        <dbReference type="SAM" id="Coils"/>
    </source>
</evidence>
<dbReference type="InterPro" id="IPR052018">
    <property type="entry name" value="PHP_domain"/>
</dbReference>
<feature type="coiled-coil region" evidence="1">
    <location>
        <begin position="643"/>
        <end position="680"/>
    </location>
</feature>
<dbReference type="Pfam" id="PF13304">
    <property type="entry name" value="AAA_21"/>
    <property type="match status" value="1"/>
</dbReference>
<dbReference type="SMART" id="SM00481">
    <property type="entry name" value="POLIIIAc"/>
    <property type="match status" value="1"/>
</dbReference>
<dbReference type="NCBIfam" id="NF045780">
    <property type="entry name" value="TrlF_fam_ATP"/>
    <property type="match status" value="1"/>
</dbReference>
<organism evidence="3 4">
    <name type="scientific">Bacillus cereus</name>
    <dbReference type="NCBI Taxonomy" id="1396"/>
    <lineage>
        <taxon>Bacteria</taxon>
        <taxon>Bacillati</taxon>
        <taxon>Bacillota</taxon>
        <taxon>Bacilli</taxon>
        <taxon>Bacillales</taxon>
        <taxon>Bacillaceae</taxon>
        <taxon>Bacillus</taxon>
        <taxon>Bacillus cereus group</taxon>
    </lineage>
</organism>
<dbReference type="Proteomes" id="UP000223777">
    <property type="component" value="Unassembled WGS sequence"/>
</dbReference>
<dbReference type="GO" id="GO:0035312">
    <property type="term" value="F:5'-3' DNA exonuclease activity"/>
    <property type="evidence" value="ECO:0007669"/>
    <property type="project" value="TreeGrafter"/>
</dbReference>
<dbReference type="Pfam" id="PF02811">
    <property type="entry name" value="PHP"/>
    <property type="match status" value="1"/>
</dbReference>
<comment type="caution">
    <text evidence="3">The sequence shown here is derived from an EMBL/GenBank/DDBJ whole genome shotgun (WGS) entry which is preliminary data.</text>
</comment>
<dbReference type="PANTHER" id="PTHR42924:SF3">
    <property type="entry name" value="POLYMERASE_HISTIDINOL PHOSPHATASE N-TERMINAL DOMAIN-CONTAINING PROTEIN"/>
    <property type="match status" value="1"/>
</dbReference>
<dbReference type="InterPro" id="IPR004013">
    <property type="entry name" value="PHP_dom"/>
</dbReference>
<dbReference type="CDD" id="cd07432">
    <property type="entry name" value="PHP_HisPPase"/>
    <property type="match status" value="1"/>
</dbReference>
<accession>A0A2B9PW68</accession>
<evidence type="ECO:0000313" key="4">
    <source>
        <dbReference type="Proteomes" id="UP000223777"/>
    </source>
</evidence>
<dbReference type="InterPro" id="IPR003959">
    <property type="entry name" value="ATPase_AAA_core"/>
</dbReference>